<keyword evidence="1" id="KW-0175">Coiled coil</keyword>
<evidence type="ECO:0000313" key="3">
    <source>
        <dbReference type="EMBL" id="MFD1050925.1"/>
    </source>
</evidence>
<name>A0ABW3MK00_9PSEU</name>
<keyword evidence="2" id="KW-1133">Transmembrane helix</keyword>
<feature type="transmembrane region" description="Helical" evidence="2">
    <location>
        <begin position="12"/>
        <end position="32"/>
    </location>
</feature>
<keyword evidence="2" id="KW-0472">Membrane</keyword>
<feature type="non-terminal residue" evidence="3">
    <location>
        <position position="1"/>
    </location>
</feature>
<feature type="coiled-coil region" evidence="1">
    <location>
        <begin position="51"/>
        <end position="78"/>
    </location>
</feature>
<proteinExistence type="predicted"/>
<keyword evidence="2" id="KW-0812">Transmembrane</keyword>
<dbReference type="Proteomes" id="UP001597045">
    <property type="component" value="Unassembled WGS sequence"/>
</dbReference>
<organism evidence="3 4">
    <name type="scientific">Kibdelosporangium lantanae</name>
    <dbReference type="NCBI Taxonomy" id="1497396"/>
    <lineage>
        <taxon>Bacteria</taxon>
        <taxon>Bacillati</taxon>
        <taxon>Actinomycetota</taxon>
        <taxon>Actinomycetes</taxon>
        <taxon>Pseudonocardiales</taxon>
        <taxon>Pseudonocardiaceae</taxon>
        <taxon>Kibdelosporangium</taxon>
    </lineage>
</organism>
<evidence type="ECO:0000313" key="4">
    <source>
        <dbReference type="Proteomes" id="UP001597045"/>
    </source>
</evidence>
<evidence type="ECO:0000256" key="2">
    <source>
        <dbReference type="SAM" id="Phobius"/>
    </source>
</evidence>
<comment type="caution">
    <text evidence="3">The sequence shown here is derived from an EMBL/GenBank/DDBJ whole genome shotgun (WGS) entry which is preliminary data.</text>
</comment>
<protein>
    <submittedName>
        <fullName evidence="3">Uncharacterized protein</fullName>
    </submittedName>
</protein>
<evidence type="ECO:0000256" key="1">
    <source>
        <dbReference type="SAM" id="Coils"/>
    </source>
</evidence>
<gene>
    <name evidence="3" type="ORF">ACFQ1S_38070</name>
</gene>
<keyword evidence="4" id="KW-1185">Reference proteome</keyword>
<reference evidence="4" key="1">
    <citation type="journal article" date="2019" name="Int. J. Syst. Evol. Microbiol.">
        <title>The Global Catalogue of Microorganisms (GCM) 10K type strain sequencing project: providing services to taxonomists for standard genome sequencing and annotation.</title>
        <authorList>
            <consortium name="The Broad Institute Genomics Platform"/>
            <consortium name="The Broad Institute Genome Sequencing Center for Infectious Disease"/>
            <person name="Wu L."/>
            <person name="Ma J."/>
        </authorList>
    </citation>
    <scope>NUCLEOTIDE SEQUENCE [LARGE SCALE GENOMIC DNA]</scope>
    <source>
        <strain evidence="4">JCM 31486</strain>
    </source>
</reference>
<sequence>PRKPRNKAATLMAVLVVFFVLASGTLGTLYLVEVGDHKATASDLQITRDSLDRTRAELKTTQADKETALAAKQRLERDAENTKPCLTAVKGMIHARTEDEFKKFADDVDREC</sequence>
<accession>A0ABW3MK00</accession>
<dbReference type="EMBL" id="JBHTIS010003202">
    <property type="protein sequence ID" value="MFD1050925.1"/>
    <property type="molecule type" value="Genomic_DNA"/>
</dbReference>